<proteinExistence type="predicted"/>
<dbReference type="Pfam" id="PF12306">
    <property type="entry name" value="PixA"/>
    <property type="match status" value="1"/>
</dbReference>
<feature type="region of interest" description="Disordered" evidence="1">
    <location>
        <begin position="380"/>
        <end position="407"/>
    </location>
</feature>
<reference evidence="3 4" key="1">
    <citation type="submission" date="2024-03" db="EMBL/GenBank/DDBJ databases">
        <title>Adaptation during the transition from Ophiocordyceps entomopathogen to insect associate is accompanied by gene loss and intensified selection.</title>
        <authorList>
            <person name="Ward C.M."/>
            <person name="Onetto C.A."/>
            <person name="Borneman A.R."/>
        </authorList>
    </citation>
    <scope>NUCLEOTIDE SEQUENCE [LARGE SCALE GENOMIC DNA]</scope>
    <source>
        <strain evidence="3">AWRI1</strain>
        <tissue evidence="3">Single Adult Female</tissue>
    </source>
</reference>
<gene>
    <name evidence="3" type="ORF">V9T40_003463</name>
</gene>
<dbReference type="EMBL" id="JBBCAQ010000006">
    <property type="protein sequence ID" value="KAK7603464.1"/>
    <property type="molecule type" value="Genomic_DNA"/>
</dbReference>
<keyword evidence="4" id="KW-1185">Reference proteome</keyword>
<dbReference type="Gene3D" id="2.60.40.3910">
    <property type="entry name" value="Inclusion body protein"/>
    <property type="match status" value="1"/>
</dbReference>
<feature type="compositionally biased region" description="Polar residues" evidence="1">
    <location>
        <begin position="385"/>
        <end position="397"/>
    </location>
</feature>
<comment type="caution">
    <text evidence="3">The sequence shown here is derived from an EMBL/GenBank/DDBJ whole genome shotgun (WGS) entry which is preliminary data.</text>
</comment>
<keyword evidence="2" id="KW-0732">Signal</keyword>
<name>A0AAN9U139_9HEMI</name>
<evidence type="ECO:0000313" key="3">
    <source>
        <dbReference type="EMBL" id="KAK7603464.1"/>
    </source>
</evidence>
<accession>A0AAN9U139</accession>
<feature type="signal peptide" evidence="2">
    <location>
        <begin position="1"/>
        <end position="19"/>
    </location>
</feature>
<dbReference type="Proteomes" id="UP001367676">
    <property type="component" value="Unassembled WGS sequence"/>
</dbReference>
<protein>
    <submittedName>
        <fullName evidence="3">Uncharacterized protein</fullName>
    </submittedName>
</protein>
<dbReference type="AlphaFoldDB" id="A0AAN9U139"/>
<evidence type="ECO:0000256" key="1">
    <source>
        <dbReference type="SAM" id="MobiDB-lite"/>
    </source>
</evidence>
<evidence type="ECO:0000256" key="2">
    <source>
        <dbReference type="SAM" id="SignalP"/>
    </source>
</evidence>
<dbReference type="InterPro" id="IPR038712">
    <property type="entry name" value="PixA-like_sf"/>
</dbReference>
<sequence>MYFLCVFAFSLSLSTFSYAEVVDTTKFGSKLSPSFIDTIFVIDTQSVMRAYPNASKNPETPTPITHQYGYMIISKEHVNSSQGTVGSYLYFVAVGDILRWYGVSESANLFNQVILYNIKQHSKILSSTRTLPFGQSVLQPNSTSIQDLYPVNVNFIGLEATALKTGISFVGHEIYFGLYYHDDNGNPTLFGYFRTKKSIWMQQLAGLSAIYHDAKSEDGKLLKFVFGLPLLSPDEVDDCFVEDIMAHKPVGRNFDVFFDYLLETYIASDATFPPIMWAECTASVERTTNCCEAFHSKLNALFNSPHPNIFFFIQTLIEIQTGTYVKIRSSATSRINTAKFSFINDHITKYKTNSISQEHSSRASYHDSIISSVIHRLIRVPDNSPPTTRHPANSPTTIRRLDNSPPD</sequence>
<dbReference type="InterPro" id="IPR021087">
    <property type="entry name" value="Uncharacterised_PixA/AidA"/>
</dbReference>
<feature type="chain" id="PRO_5042938286" evidence="2">
    <location>
        <begin position="20"/>
        <end position="407"/>
    </location>
</feature>
<organism evidence="3 4">
    <name type="scientific">Parthenolecanium corni</name>
    <dbReference type="NCBI Taxonomy" id="536013"/>
    <lineage>
        <taxon>Eukaryota</taxon>
        <taxon>Metazoa</taxon>
        <taxon>Ecdysozoa</taxon>
        <taxon>Arthropoda</taxon>
        <taxon>Hexapoda</taxon>
        <taxon>Insecta</taxon>
        <taxon>Pterygota</taxon>
        <taxon>Neoptera</taxon>
        <taxon>Paraneoptera</taxon>
        <taxon>Hemiptera</taxon>
        <taxon>Sternorrhyncha</taxon>
        <taxon>Coccoidea</taxon>
        <taxon>Coccidae</taxon>
        <taxon>Parthenolecanium</taxon>
    </lineage>
</organism>
<evidence type="ECO:0000313" key="4">
    <source>
        <dbReference type="Proteomes" id="UP001367676"/>
    </source>
</evidence>